<sequence length="332" mass="36945">MAYCSANDSFTLLDSPEFFSTVLHTMGCLSIPVYVFGGYCILAKTPGDMHTVKFSLFNFHIWSCFVDIVLSLLTTPYMLGPLFAGIPLGILSLVGMDTAPQVYLVMAAEAAMGVAILGLFENRYFILSNDTGWWSRLRVPWYLVNYFVAFAYYYPAYSGIADDQTDAKAYVHEWLPCLPASVLNQSIFLVGTGSAITALSGPAEIVLIYVQGFAIVQLITRVLAQYGHQMSKSTVHLQRKFIRSLKLQVAIPFFIFVLPILYSTVSGYAYYHNQALNNFAYVVLSTHGFFSTISLIVIHTPYRKFALQCIGLDTKDARKKNSVVSTSVTTTF</sequence>
<protein>
    <recommendedName>
        <fullName evidence="4">Serpentine Receptor, class H</fullName>
    </recommendedName>
</protein>
<dbReference type="Pfam" id="PF10318">
    <property type="entry name" value="7TM_GPCR_Srh"/>
    <property type="match status" value="1"/>
</dbReference>
<dbReference type="PANTHER" id="PTHR22941">
    <property type="entry name" value="SERPENTINE RECEPTOR"/>
    <property type="match status" value="1"/>
</dbReference>
<feature type="transmembrane region" description="Helical" evidence="1">
    <location>
        <begin position="245"/>
        <end position="267"/>
    </location>
</feature>
<name>A0A8R1DY94_CAEJA</name>
<reference evidence="3" key="1">
    <citation type="submission" date="2010-08" db="EMBL/GenBank/DDBJ databases">
        <authorList>
            <consortium name="Caenorhabditis japonica Sequencing Consortium"/>
            <person name="Wilson R.K."/>
        </authorList>
    </citation>
    <scope>NUCLEOTIDE SEQUENCE [LARGE SCALE GENOMIC DNA]</scope>
    <source>
        <strain evidence="3">DF5081</strain>
    </source>
</reference>
<dbReference type="Proteomes" id="UP000005237">
    <property type="component" value="Unassembled WGS sequence"/>
</dbReference>
<evidence type="ECO:0000313" key="3">
    <source>
        <dbReference type="Proteomes" id="UP000005237"/>
    </source>
</evidence>
<feature type="transmembrane region" description="Helical" evidence="1">
    <location>
        <begin position="140"/>
        <end position="157"/>
    </location>
</feature>
<keyword evidence="3" id="KW-1185">Reference proteome</keyword>
<feature type="transmembrane region" description="Helical" evidence="1">
    <location>
        <begin position="18"/>
        <end position="42"/>
    </location>
</feature>
<dbReference type="AlphaFoldDB" id="A0A8R1DY94"/>
<feature type="transmembrane region" description="Helical" evidence="1">
    <location>
        <begin position="78"/>
        <end position="95"/>
    </location>
</feature>
<keyword evidence="1" id="KW-0472">Membrane</keyword>
<dbReference type="InterPro" id="IPR053220">
    <property type="entry name" value="Nematode_rcpt-like_serp_H"/>
</dbReference>
<dbReference type="InterPro" id="IPR019422">
    <property type="entry name" value="7TM_GPCR_serpentine_rcpt_Srh"/>
</dbReference>
<organism evidence="2 3">
    <name type="scientific">Caenorhabditis japonica</name>
    <dbReference type="NCBI Taxonomy" id="281687"/>
    <lineage>
        <taxon>Eukaryota</taxon>
        <taxon>Metazoa</taxon>
        <taxon>Ecdysozoa</taxon>
        <taxon>Nematoda</taxon>
        <taxon>Chromadorea</taxon>
        <taxon>Rhabditida</taxon>
        <taxon>Rhabditina</taxon>
        <taxon>Rhabditomorpha</taxon>
        <taxon>Rhabditoidea</taxon>
        <taxon>Rhabditidae</taxon>
        <taxon>Peloderinae</taxon>
        <taxon>Caenorhabditis</taxon>
    </lineage>
</organism>
<proteinExistence type="predicted"/>
<feature type="transmembrane region" description="Helical" evidence="1">
    <location>
        <begin position="178"/>
        <end position="199"/>
    </location>
</feature>
<feature type="transmembrane region" description="Helical" evidence="1">
    <location>
        <begin position="279"/>
        <end position="298"/>
    </location>
</feature>
<evidence type="ECO:0000313" key="2">
    <source>
        <dbReference type="EnsemblMetazoa" id="CJA15747a.1"/>
    </source>
</evidence>
<reference evidence="2" key="2">
    <citation type="submission" date="2022-06" db="UniProtKB">
        <authorList>
            <consortium name="EnsemblMetazoa"/>
        </authorList>
    </citation>
    <scope>IDENTIFICATION</scope>
    <source>
        <strain evidence="2">DF5081</strain>
    </source>
</reference>
<evidence type="ECO:0008006" key="4">
    <source>
        <dbReference type="Google" id="ProtNLM"/>
    </source>
</evidence>
<dbReference type="EnsemblMetazoa" id="CJA15747a.1">
    <property type="protein sequence ID" value="CJA15747a.1"/>
    <property type="gene ID" value="WBGene00134951"/>
</dbReference>
<keyword evidence="1" id="KW-1133">Transmembrane helix</keyword>
<accession>A0A8R1DY94</accession>
<evidence type="ECO:0000256" key="1">
    <source>
        <dbReference type="SAM" id="Phobius"/>
    </source>
</evidence>
<keyword evidence="1" id="KW-0812">Transmembrane</keyword>
<dbReference type="PANTHER" id="PTHR22941:SF307">
    <property type="entry name" value="SERPENTINE RECEPTOR, CLASS H"/>
    <property type="match status" value="1"/>
</dbReference>
<feature type="transmembrane region" description="Helical" evidence="1">
    <location>
        <begin position="102"/>
        <end position="120"/>
    </location>
</feature>